<gene>
    <name evidence="2" type="ORF">SHCRBa_107_F16_F_280</name>
</gene>
<dbReference type="AlphaFoldDB" id="A0A059PZH6"/>
<dbReference type="Pfam" id="PF17123">
    <property type="entry name" value="zf-RING_11"/>
    <property type="match status" value="1"/>
</dbReference>
<dbReference type="GO" id="GO:0016567">
    <property type="term" value="P:protein ubiquitination"/>
    <property type="evidence" value="ECO:0007669"/>
    <property type="project" value="UniProtKB-UniPathway"/>
</dbReference>
<dbReference type="SUPFAM" id="SSF57850">
    <property type="entry name" value="RING/U-box"/>
    <property type="match status" value="1"/>
</dbReference>
<dbReference type="InterPro" id="IPR001841">
    <property type="entry name" value="Znf_RING"/>
</dbReference>
<feature type="domain" description="RING-type" evidence="1">
    <location>
        <begin position="251"/>
        <end position="280"/>
    </location>
</feature>
<dbReference type="PANTHER" id="PTHR45676:SF159">
    <property type="entry name" value="RING-H2 FINGER PROTEIN ATL51"/>
    <property type="match status" value="1"/>
</dbReference>
<dbReference type="UniPathway" id="UPA00143"/>
<evidence type="ECO:0000259" key="1">
    <source>
        <dbReference type="Pfam" id="PF17123"/>
    </source>
</evidence>
<reference evidence="2" key="1">
    <citation type="submission" date="2013-05" db="EMBL/GenBank/DDBJ databases">
        <title>Building the sugarcane genome for biotechnology and identifying evolutionary trends.</title>
        <authorList>
            <person name="De Setta N."/>
            <person name="Monteiro-Vitorello C.B."/>
            <person name="Metcalfe C.J."/>
            <person name="Cruz G.M.Q."/>
            <person name="Del Bem L.E."/>
            <person name="Vicentini R."/>
            <person name="Nogueira F.T.S."/>
            <person name="Campos R.A."/>
            <person name="Nunes S.L."/>
            <person name="Turrini P.C.G."/>
            <person name="Vieira A.P."/>
            <person name="Cruz E.A.O."/>
            <person name="Correa T.C.S."/>
            <person name="Hotta C.T."/>
            <person name="de Mello-Varani A."/>
            <person name="Vautrin S."/>
            <person name="Trindade A.S."/>
            <person name="Vilela M.M."/>
            <person name="Horta C.L."/>
            <person name="Sato P.M."/>
            <person name="de Andrade R.F."/>
            <person name="Nishiyama M.Y."/>
            <person name="Cardoso-Silva C.B."/>
            <person name="Scortecci K.C."/>
            <person name="Garcia A.A.F."/>
            <person name="Carneiro M.S."/>
            <person name="Kim C."/>
            <person name="Paterson A.H."/>
            <person name="Berges H."/>
            <person name="D'Hont A."/>
            <person name="de-Souza A.P."/>
            <person name="Souza G.M."/>
            <person name="Vincentz M."/>
            <person name="Kitajima J.P."/>
            <person name="Van Sluys M.-A."/>
        </authorList>
    </citation>
    <scope>NUCLEOTIDE SEQUENCE</scope>
</reference>
<proteinExistence type="predicted"/>
<dbReference type="InterPro" id="IPR013083">
    <property type="entry name" value="Znf_RING/FYVE/PHD"/>
</dbReference>
<accession>A0A059PZH6</accession>
<dbReference type="Gene3D" id="3.30.40.10">
    <property type="entry name" value="Zinc/RING finger domain, C3HC4 (zinc finger)"/>
    <property type="match status" value="1"/>
</dbReference>
<organism evidence="2">
    <name type="scientific">Saccharum hybrid cultivar R570</name>
    <dbReference type="NCBI Taxonomy" id="131158"/>
    <lineage>
        <taxon>Eukaryota</taxon>
        <taxon>Viridiplantae</taxon>
        <taxon>Streptophyta</taxon>
        <taxon>Embryophyta</taxon>
        <taxon>Tracheophyta</taxon>
        <taxon>Spermatophyta</taxon>
        <taxon>Magnoliopsida</taxon>
        <taxon>Liliopsida</taxon>
        <taxon>Poales</taxon>
        <taxon>Poaceae</taxon>
        <taxon>PACMAD clade</taxon>
        <taxon>Panicoideae</taxon>
        <taxon>Andropogonodae</taxon>
        <taxon>Andropogoneae</taxon>
        <taxon>Saccharinae</taxon>
        <taxon>Saccharum</taxon>
        <taxon>Saccharum officinarum species complex</taxon>
    </lineage>
</organism>
<protein>
    <recommendedName>
        <fullName evidence="1">RING-type domain-containing protein</fullName>
    </recommendedName>
</protein>
<dbReference type="PANTHER" id="PTHR45676">
    <property type="entry name" value="RING-H2 FINGER PROTEIN ATL51-RELATED"/>
    <property type="match status" value="1"/>
</dbReference>
<sequence length="286" mass="31209">MGSVEGGQIYGSSPARSRGWDIRQLGRGRRDPWRHLLLRSGRLGFLPPWISPSRHGRRAHRLIRPASEAPANGEHRMATTIVMVCYDSIRAPSSSAPTPGLLLLLRWGARMEGQATCCGGGRLHSDPTLGRDFQKVPFLSLLPYLPEHRPHVEAVVALGAMREKILQPKKRSSGIVLLAPVEVADLECCFNVCHRRRAEQATTSSQSALWCHGGGRAVGGGGDPELLLLRSLLAMAVYCAVPRSNKEDAVECVVCLAELEDGEVARFLPCCNHGFHAQCVDTWLAS</sequence>
<name>A0A059PZH6_9POAL</name>
<dbReference type="EMBL" id="KF184741">
    <property type="protein sequence ID" value="AGT16667.1"/>
    <property type="molecule type" value="Genomic_DNA"/>
</dbReference>
<evidence type="ECO:0000313" key="2">
    <source>
        <dbReference type="EMBL" id="AGT16667.1"/>
    </source>
</evidence>